<dbReference type="InterPro" id="IPR018488">
    <property type="entry name" value="cNMP-bd_CS"/>
</dbReference>
<evidence type="ECO:0000313" key="3">
    <source>
        <dbReference type="EMBL" id="AFM12133.1"/>
    </source>
</evidence>
<protein>
    <submittedName>
        <fullName evidence="3">Transcriptional regulator, Crp/Fnr family</fullName>
    </submittedName>
</protein>
<evidence type="ECO:0000256" key="1">
    <source>
        <dbReference type="PROSITE-ProRule" id="PRU00339"/>
    </source>
</evidence>
<dbReference type="GO" id="GO:0005829">
    <property type="term" value="C:cytosol"/>
    <property type="evidence" value="ECO:0007669"/>
    <property type="project" value="TreeGrafter"/>
</dbReference>
<gene>
    <name evidence="3" type="ordered locus">Turpa_1485</name>
</gene>
<dbReference type="SUPFAM" id="SSF51206">
    <property type="entry name" value="cAMP-binding domain-like"/>
    <property type="match status" value="2"/>
</dbReference>
<dbReference type="Pfam" id="PF00027">
    <property type="entry name" value="cNMP_binding"/>
    <property type="match status" value="2"/>
</dbReference>
<evidence type="ECO:0000259" key="2">
    <source>
        <dbReference type="PROSITE" id="PS50042"/>
    </source>
</evidence>
<dbReference type="KEGG" id="tpx:Turpa_1485"/>
<dbReference type="Gene3D" id="2.60.120.10">
    <property type="entry name" value="Jelly Rolls"/>
    <property type="match status" value="2"/>
</dbReference>
<dbReference type="EMBL" id="CP002959">
    <property type="protein sequence ID" value="AFM12133.1"/>
    <property type="molecule type" value="Genomic_DNA"/>
</dbReference>
<sequence length="401" mass="44861">MFQIANFQQNAFVIVEGKAAPGFYIVRQGKVRLTAEMPIPGEEPNLILNPGDFFGVVSSMSGHPHIETAQCLANTSMINVGRDQFGVLIQKNAPIAMKIIRYFSQRLRIIDRAITKLTFHSTVEEDPQLMFNIAQFYYAKQEMKHAAYAYQRYLQFYPNGPHAPQAKMALQNMSAPMSVPAPGGNALARSFADGQMIFIEHEPGNELYIIQGGKVKITKVVNDNEVLLAVLNPGDIFGEMALLENKPRSASAAAFGNVTTLAINKQNFEGMVQAQPQLATKLITLLSERIWLAYRQLANLLIADPVGRMYDTLLTQVQKKKVAIQPKTSYVFDIGSQEILKMLGYPPEKGEEYLITMLSDKNLRLDQGKFICKDLAELEKQVQFIRKRAAAERQREAAKMG</sequence>
<keyword evidence="4" id="KW-1185">Reference proteome</keyword>
<reference evidence="3 4" key="1">
    <citation type="submission" date="2012-06" db="EMBL/GenBank/DDBJ databases">
        <title>The complete chromosome of genome of Turneriella parva DSM 21527.</title>
        <authorList>
            <consortium name="US DOE Joint Genome Institute (JGI-PGF)"/>
            <person name="Lucas S."/>
            <person name="Han J."/>
            <person name="Lapidus A."/>
            <person name="Bruce D."/>
            <person name="Goodwin L."/>
            <person name="Pitluck S."/>
            <person name="Peters L."/>
            <person name="Kyrpides N."/>
            <person name="Mavromatis K."/>
            <person name="Ivanova N."/>
            <person name="Mikhailova N."/>
            <person name="Chertkov O."/>
            <person name="Detter J.C."/>
            <person name="Tapia R."/>
            <person name="Han C."/>
            <person name="Land M."/>
            <person name="Hauser L."/>
            <person name="Markowitz V."/>
            <person name="Cheng J.-F."/>
            <person name="Hugenholtz P."/>
            <person name="Woyke T."/>
            <person name="Wu D."/>
            <person name="Gronow S."/>
            <person name="Wellnitz S."/>
            <person name="Brambilla E."/>
            <person name="Klenk H.-P."/>
            <person name="Eisen J.A."/>
        </authorList>
    </citation>
    <scope>NUCLEOTIDE SEQUENCE [LARGE SCALE GENOMIC DNA]</scope>
    <source>
        <strain evidence="4">ATCC BAA-1111 / DSM 21527 / NCTC 11395 / H</strain>
    </source>
</reference>
<proteinExistence type="predicted"/>
<dbReference type="GO" id="GO:0003700">
    <property type="term" value="F:DNA-binding transcription factor activity"/>
    <property type="evidence" value="ECO:0007669"/>
    <property type="project" value="TreeGrafter"/>
</dbReference>
<feature type="repeat" description="TPR" evidence="1">
    <location>
        <begin position="127"/>
        <end position="160"/>
    </location>
</feature>
<dbReference type="InterPro" id="IPR018490">
    <property type="entry name" value="cNMP-bd_dom_sf"/>
</dbReference>
<feature type="domain" description="Cyclic nucleotide-binding" evidence="2">
    <location>
        <begin position="189"/>
        <end position="289"/>
    </location>
</feature>
<dbReference type="CDD" id="cd00038">
    <property type="entry name" value="CAP_ED"/>
    <property type="match status" value="2"/>
</dbReference>
<dbReference type="PANTHER" id="PTHR24567">
    <property type="entry name" value="CRP FAMILY TRANSCRIPTIONAL REGULATORY PROTEIN"/>
    <property type="match status" value="1"/>
</dbReference>
<dbReference type="InterPro" id="IPR000595">
    <property type="entry name" value="cNMP-bd_dom"/>
</dbReference>
<dbReference type="RefSeq" id="WP_014802647.1">
    <property type="nucleotide sequence ID" value="NC_018020.1"/>
</dbReference>
<dbReference type="SMART" id="SM00100">
    <property type="entry name" value="cNMP"/>
    <property type="match status" value="2"/>
</dbReference>
<dbReference type="OrthoDB" id="305756at2"/>
<dbReference type="InterPro" id="IPR011990">
    <property type="entry name" value="TPR-like_helical_dom_sf"/>
</dbReference>
<dbReference type="HOGENOM" id="CLU_694328_0_0_12"/>
<keyword evidence="1" id="KW-0802">TPR repeat</keyword>
<feature type="domain" description="Cyclic nucleotide-binding" evidence="2">
    <location>
        <begin position="1"/>
        <end position="106"/>
    </location>
</feature>
<dbReference type="PATRIC" id="fig|869212.3.peg.1477"/>
<dbReference type="InterPro" id="IPR050397">
    <property type="entry name" value="Env_Response_Regulators"/>
</dbReference>
<dbReference type="Gene3D" id="1.25.40.10">
    <property type="entry name" value="Tetratricopeptide repeat domain"/>
    <property type="match status" value="1"/>
</dbReference>
<dbReference type="PANTHER" id="PTHR24567:SF74">
    <property type="entry name" value="HTH-TYPE TRANSCRIPTIONAL REGULATOR ARCR"/>
    <property type="match status" value="1"/>
</dbReference>
<dbReference type="AlphaFoldDB" id="I4B4C6"/>
<dbReference type="InterPro" id="IPR019734">
    <property type="entry name" value="TPR_rpt"/>
</dbReference>
<evidence type="ECO:0000313" key="4">
    <source>
        <dbReference type="Proteomes" id="UP000006048"/>
    </source>
</evidence>
<dbReference type="PROSITE" id="PS50042">
    <property type="entry name" value="CNMP_BINDING_3"/>
    <property type="match status" value="2"/>
</dbReference>
<dbReference type="PROSITE" id="PS00889">
    <property type="entry name" value="CNMP_BINDING_2"/>
    <property type="match status" value="1"/>
</dbReference>
<dbReference type="InterPro" id="IPR014710">
    <property type="entry name" value="RmlC-like_jellyroll"/>
</dbReference>
<organism evidence="3 4">
    <name type="scientific">Turneriella parva (strain ATCC BAA-1111 / DSM 21527 / NCTC 11395 / H)</name>
    <name type="common">Leptospira parva</name>
    <dbReference type="NCBI Taxonomy" id="869212"/>
    <lineage>
        <taxon>Bacteria</taxon>
        <taxon>Pseudomonadati</taxon>
        <taxon>Spirochaetota</taxon>
        <taxon>Spirochaetia</taxon>
        <taxon>Leptospirales</taxon>
        <taxon>Leptospiraceae</taxon>
        <taxon>Turneriella</taxon>
    </lineage>
</organism>
<dbReference type="STRING" id="869212.Turpa_1485"/>
<dbReference type="Proteomes" id="UP000006048">
    <property type="component" value="Chromosome"/>
</dbReference>
<accession>I4B4C6</accession>
<dbReference type="PROSITE" id="PS50005">
    <property type="entry name" value="TPR"/>
    <property type="match status" value="1"/>
</dbReference>
<name>I4B4C6_TURPD</name>